<evidence type="ECO:0000313" key="2">
    <source>
        <dbReference type="EMBL" id="GIX61197.1"/>
    </source>
</evidence>
<dbReference type="Pfam" id="PF12785">
    <property type="entry name" value="VESA1_N"/>
    <property type="match status" value="1"/>
</dbReference>
<name>A0AAV4LNL3_BABCB</name>
<comment type="caution">
    <text evidence="2">The sequence shown here is derived from an EMBL/GenBank/DDBJ whole genome shotgun (WGS) entry which is preliminary data.</text>
</comment>
<keyword evidence="3" id="KW-1185">Reference proteome</keyword>
<proteinExistence type="predicted"/>
<dbReference type="Proteomes" id="UP001497744">
    <property type="component" value="Unassembled WGS sequence"/>
</dbReference>
<organism evidence="2 3">
    <name type="scientific">Babesia caballi</name>
    <dbReference type="NCBI Taxonomy" id="5871"/>
    <lineage>
        <taxon>Eukaryota</taxon>
        <taxon>Sar</taxon>
        <taxon>Alveolata</taxon>
        <taxon>Apicomplexa</taxon>
        <taxon>Aconoidasida</taxon>
        <taxon>Piroplasmida</taxon>
        <taxon>Babesiidae</taxon>
        <taxon>Babesia</taxon>
    </lineage>
</organism>
<dbReference type="AlphaFoldDB" id="A0AAV4LNL3"/>
<feature type="region of interest" description="Disordered" evidence="1">
    <location>
        <begin position="347"/>
        <end position="376"/>
    </location>
</feature>
<reference evidence="2 3" key="1">
    <citation type="submission" date="2021-06" db="EMBL/GenBank/DDBJ databases">
        <title>Genome sequence of Babesia caballi.</title>
        <authorList>
            <person name="Yamagishi J."/>
            <person name="Kidaka T."/>
            <person name="Ochi A."/>
        </authorList>
    </citation>
    <scope>NUCLEOTIDE SEQUENCE [LARGE SCALE GENOMIC DNA]</scope>
    <source>
        <strain evidence="2">USDA-D6B2</strain>
    </source>
</reference>
<dbReference type="GeneID" id="94192680"/>
<accession>A0AAV4LNL3</accession>
<evidence type="ECO:0000256" key="1">
    <source>
        <dbReference type="SAM" id="MobiDB-lite"/>
    </source>
</evidence>
<dbReference type="InterPro" id="IPR024751">
    <property type="entry name" value="VESA1"/>
</dbReference>
<sequence length="688" mass="75076">MNNGCSNVTEPKTLKDALDIFGVLNVNSGGLKEHVFKEIEGRVKTKLNLTEEPKSYSVKGDFDKVVSSLETLRTSILGDSGKTKYGNYSYLQTSGEECRDICVTYILGILPELYATLIFLLYNLDDTYTKLGGEWAYEQCNSGTLGTLNDLLIDSGVGEDGYLRHLLLDLAVITEFSSCSVATWLTVVRALCENTNALKSQIGGHGGLEQAINTVLTSLKPLAPEENGEDDEALLTALFDGRAETYLKQLQPAAFEGYMTWVKDNLDELVTSLNNLKTDSAKWQQEGLRNATMSGPFGYGFSFTENWKSWEENPGDKIPKAIDKLTVDLKTLKNALEDHLAPALSAETSGSFGTGSAEPGSDGSCTSASSGTVSDVPVPKDLKEAIDWVLRVSGRGGRGCGEDGINGLAEAVEHVLKTVDSTYLGPIISKTNDIILKLSEGLKTFVGYNVNDEPDGSGIASNKYKSSYEDNAKWEPSWNSASDANSQKCAKVFLGYVPLIYYGVTYLYWRCAKTNGCNGNWEAMSFNGEFERTMFHGKPGALNDFMEAVGYADSKQLSSKSGDDVMSRLMGTFNELNISYFVNTANYDTFLEHVRQKGQTCVNSSPPKCPLYSLHSAAEAYWNCESAQASEIRVVIDAIKEAFEQISKTTNKLDDNLRMHINALHNTLMTFLNPGSSDPGSDGLPKPG</sequence>
<dbReference type="RefSeq" id="XP_067713268.1">
    <property type="nucleotide sequence ID" value="XM_067857167.1"/>
</dbReference>
<feature type="compositionally biased region" description="Polar residues" evidence="1">
    <location>
        <begin position="363"/>
        <end position="373"/>
    </location>
</feature>
<evidence type="ECO:0000313" key="3">
    <source>
        <dbReference type="Proteomes" id="UP001497744"/>
    </source>
</evidence>
<gene>
    <name evidence="2" type="ORF">BcabD6B2_06320</name>
</gene>
<dbReference type="EMBL" id="BPLF01000001">
    <property type="protein sequence ID" value="GIX61197.1"/>
    <property type="molecule type" value="Genomic_DNA"/>
</dbReference>
<protein>
    <submittedName>
        <fullName evidence="2">Variant erythrocyte surface antigen-1 family protein</fullName>
    </submittedName>
</protein>